<feature type="non-terminal residue" evidence="2">
    <location>
        <position position="1"/>
    </location>
</feature>
<protein>
    <submittedName>
        <fullName evidence="2">Uncharacterized protein</fullName>
    </submittedName>
</protein>
<comment type="caution">
    <text evidence="2">The sequence shown here is derived from an EMBL/GenBank/DDBJ whole genome shotgun (WGS) entry which is preliminary data.</text>
</comment>
<sequence length="179" mass="20496">KTCKSTFFFYSQKHYGRLQRLSLSAQRFSLRKKTLISLNIPHKNLRAEKIPPRVTSGLAHIDSVDQLSLSQALIRLEKQPIGASLLIFMPDYAQTSKGVYRGRMTNRSYFRSVQEVSVMSVIEKNGEKLLKVRLNDADMAGDDEGYLKVSMEGWRRSNGDEVEKRNGGHEVEESFLRNK</sequence>
<accession>A0ABQ8B947</accession>
<keyword evidence="3" id="KW-1185">Reference proteome</keyword>
<dbReference type="EMBL" id="JAGKQM010000011">
    <property type="protein sequence ID" value="KAH0901321.1"/>
    <property type="molecule type" value="Genomic_DNA"/>
</dbReference>
<evidence type="ECO:0000256" key="1">
    <source>
        <dbReference type="SAM" id="MobiDB-lite"/>
    </source>
</evidence>
<feature type="region of interest" description="Disordered" evidence="1">
    <location>
        <begin position="157"/>
        <end position="179"/>
    </location>
</feature>
<reference evidence="2 3" key="1">
    <citation type="submission" date="2021-05" db="EMBL/GenBank/DDBJ databases">
        <title>Genome Assembly of Synthetic Allotetraploid Brassica napus Reveals Homoeologous Exchanges between Subgenomes.</title>
        <authorList>
            <person name="Davis J.T."/>
        </authorList>
    </citation>
    <scope>NUCLEOTIDE SEQUENCE [LARGE SCALE GENOMIC DNA]</scope>
    <source>
        <strain evidence="3">cv. Da-Ae</strain>
        <tissue evidence="2">Seedling</tissue>
    </source>
</reference>
<dbReference type="Proteomes" id="UP000824890">
    <property type="component" value="Unassembled WGS sequence"/>
</dbReference>
<organism evidence="2 3">
    <name type="scientific">Brassica napus</name>
    <name type="common">Rape</name>
    <dbReference type="NCBI Taxonomy" id="3708"/>
    <lineage>
        <taxon>Eukaryota</taxon>
        <taxon>Viridiplantae</taxon>
        <taxon>Streptophyta</taxon>
        <taxon>Embryophyta</taxon>
        <taxon>Tracheophyta</taxon>
        <taxon>Spermatophyta</taxon>
        <taxon>Magnoliopsida</taxon>
        <taxon>eudicotyledons</taxon>
        <taxon>Gunneridae</taxon>
        <taxon>Pentapetalae</taxon>
        <taxon>rosids</taxon>
        <taxon>malvids</taxon>
        <taxon>Brassicales</taxon>
        <taxon>Brassicaceae</taxon>
        <taxon>Brassiceae</taxon>
        <taxon>Brassica</taxon>
    </lineage>
</organism>
<name>A0ABQ8B947_BRANA</name>
<gene>
    <name evidence="2" type="ORF">HID58_040824</name>
</gene>
<proteinExistence type="predicted"/>
<evidence type="ECO:0000313" key="3">
    <source>
        <dbReference type="Proteomes" id="UP000824890"/>
    </source>
</evidence>
<evidence type="ECO:0000313" key="2">
    <source>
        <dbReference type="EMBL" id="KAH0901321.1"/>
    </source>
</evidence>